<dbReference type="PANTHER" id="PTHR46481">
    <property type="entry name" value="ZINC FINGER BED DOMAIN-CONTAINING PROTEIN 4"/>
    <property type="match status" value="1"/>
</dbReference>
<evidence type="ECO:0000313" key="1">
    <source>
        <dbReference type="EMBL" id="WAQ97956.1"/>
    </source>
</evidence>
<dbReference type="Proteomes" id="UP001164746">
    <property type="component" value="Chromosome 3"/>
</dbReference>
<proteinExistence type="predicted"/>
<gene>
    <name evidence="1" type="ORF">MAR_022329</name>
</gene>
<keyword evidence="2" id="KW-1185">Reference proteome</keyword>
<evidence type="ECO:0000313" key="2">
    <source>
        <dbReference type="Proteomes" id="UP001164746"/>
    </source>
</evidence>
<dbReference type="PANTHER" id="PTHR46481:SF4">
    <property type="entry name" value="ZINC FINGER BED DOMAIN-CONTAINING PROTEIN 4"/>
    <property type="match status" value="1"/>
</dbReference>
<dbReference type="InterPro" id="IPR012337">
    <property type="entry name" value="RNaseH-like_sf"/>
</dbReference>
<protein>
    <submittedName>
        <fullName evidence="1">ZBED1-like protein</fullName>
    </submittedName>
</protein>
<accession>A0ABY7DMY9</accession>
<reference evidence="1" key="1">
    <citation type="submission" date="2022-11" db="EMBL/GenBank/DDBJ databases">
        <title>Centuries of genome instability and evolution in soft-shell clam transmissible cancer (bioRxiv).</title>
        <authorList>
            <person name="Hart S.F.M."/>
            <person name="Yonemitsu M.A."/>
            <person name="Giersch R.M."/>
            <person name="Beal B.F."/>
            <person name="Arriagada G."/>
            <person name="Davis B.W."/>
            <person name="Ostrander E.A."/>
            <person name="Goff S.P."/>
            <person name="Metzger M.J."/>
        </authorList>
    </citation>
    <scope>NUCLEOTIDE SEQUENCE</scope>
    <source>
        <strain evidence="1">MELC-2E11</strain>
        <tissue evidence="1">Siphon/mantle</tissue>
    </source>
</reference>
<organism evidence="1 2">
    <name type="scientific">Mya arenaria</name>
    <name type="common">Soft-shell clam</name>
    <dbReference type="NCBI Taxonomy" id="6604"/>
    <lineage>
        <taxon>Eukaryota</taxon>
        <taxon>Metazoa</taxon>
        <taxon>Spiralia</taxon>
        <taxon>Lophotrochozoa</taxon>
        <taxon>Mollusca</taxon>
        <taxon>Bivalvia</taxon>
        <taxon>Autobranchia</taxon>
        <taxon>Heteroconchia</taxon>
        <taxon>Euheterodonta</taxon>
        <taxon>Imparidentia</taxon>
        <taxon>Neoheterodontei</taxon>
        <taxon>Myida</taxon>
        <taxon>Myoidea</taxon>
        <taxon>Myidae</taxon>
        <taxon>Mya</taxon>
    </lineage>
</organism>
<dbReference type="EMBL" id="CP111014">
    <property type="protein sequence ID" value="WAQ97956.1"/>
    <property type="molecule type" value="Genomic_DNA"/>
</dbReference>
<dbReference type="SUPFAM" id="SSF53098">
    <property type="entry name" value="Ribonuclease H-like"/>
    <property type="match status" value="1"/>
</dbReference>
<name>A0ABY7DMY9_MYAAR</name>
<sequence>MLCAGKKYANKGNTTNLAFHLDHDHKGNMTDRPETSKPVLVQQKIHTYNTGTVQPRMKIDDILLQLIVNKILPLSLVENQYFVKLLGLLDARYAAPGRKKLESMLEKKMAEIKAKVVAGLKECDSISITHDGWTSLYTESYSTITGHFITGGWELPSGLATTKVVGSHTAENISQTLEKAQSKRNLPEPIATMQLTRKKAVELLGWTRFECYGHRINLVVRNSLKEPTVSRLVGKGRKLVTSFHQSSSANDLLMAKQLLLGTKTHKLIMDVPTRWNSTHMMLERLIKQTAPLLLQNDNSLNKNATSTIKSYSIGFDEQGLAEKVVELLKPFLNSTTSVSSEKEPTMHKVIPILYKIAKIVTVSDTDPNPVKQMKIAISCEMEKRTTDKDICLLLACILNPFTKDLGFLTPEELYHRAVIQRGLT</sequence>
<dbReference type="InterPro" id="IPR052035">
    <property type="entry name" value="ZnF_BED_domain_contain"/>
</dbReference>
<dbReference type="SUPFAM" id="SSF140996">
    <property type="entry name" value="Hermes dimerisation domain"/>
    <property type="match status" value="1"/>
</dbReference>